<dbReference type="KEGG" id="sxa:FMM02_01295"/>
<dbReference type="OrthoDB" id="9807580at2"/>
<proteinExistence type="predicted"/>
<dbReference type="Proteomes" id="UP000321857">
    <property type="component" value="Chromosome"/>
</dbReference>
<dbReference type="Gene3D" id="1.10.600.10">
    <property type="entry name" value="Farnesyl Diphosphate Synthase"/>
    <property type="match status" value="1"/>
</dbReference>
<dbReference type="Pfam" id="PF00494">
    <property type="entry name" value="SQS_PSY"/>
    <property type="match status" value="1"/>
</dbReference>
<sequence>MNRAAIVAGAKEAIQRGSKSFRAASSLFDERTRERAWLLYCWCRYCDDVADGQHFGFGSGERGSVVLLRSRSRLAAEGQPGDGIAFQSLAQLTSECPLPTRLIEDHLEGFTLDEQEWRPRTEADLARYCYHVAGSVGCMMAIIMGVNDQDSETLDRAADLGIAFQLSNIARDIGEDAANGRSYLPADWLAEAGIEPSNIMAPEHRSALATMTARLVSMAKHYEASARLGVDTLPFRSRLAVLTALRIYGAIGRRVAALGADAWDQRVTIGKMRKLSFLLPSFVEAMIGGLRPRDRSGPIPGRFGKAGPRT</sequence>
<gene>
    <name evidence="2" type="ORF">FMM02_01295</name>
</gene>
<evidence type="ECO:0000256" key="1">
    <source>
        <dbReference type="ARBA" id="ARBA00022679"/>
    </source>
</evidence>
<dbReference type="SUPFAM" id="SSF48576">
    <property type="entry name" value="Terpenoid synthases"/>
    <property type="match status" value="1"/>
</dbReference>
<dbReference type="PANTHER" id="PTHR31480">
    <property type="entry name" value="BIFUNCTIONAL LYCOPENE CYCLASE/PHYTOENE SYNTHASE"/>
    <property type="match status" value="1"/>
</dbReference>
<reference evidence="2 3" key="1">
    <citation type="submission" date="2019-07" db="EMBL/GenBank/DDBJ databases">
        <title>Sphingomonas AE3 Genome sequencing and assembly.</title>
        <authorList>
            <person name="Kim H."/>
        </authorList>
    </citation>
    <scope>NUCLEOTIDE SEQUENCE [LARGE SCALE GENOMIC DNA]</scope>
    <source>
        <strain evidence="2 3">AE3</strain>
    </source>
</reference>
<keyword evidence="1" id="KW-0808">Transferase</keyword>
<dbReference type="SFLD" id="SFLDG01018">
    <property type="entry name" value="Squalene/Phytoene_Synthase_Lik"/>
    <property type="match status" value="1"/>
</dbReference>
<dbReference type="AlphaFoldDB" id="A0A516IP74"/>
<evidence type="ECO:0000313" key="2">
    <source>
        <dbReference type="EMBL" id="QDP18711.1"/>
    </source>
</evidence>
<dbReference type="InterPro" id="IPR008949">
    <property type="entry name" value="Isoprenoid_synthase_dom_sf"/>
</dbReference>
<accession>A0A516IP74</accession>
<protein>
    <submittedName>
        <fullName evidence="2">Phytoene/squalene synthase family protein</fullName>
    </submittedName>
</protein>
<dbReference type="CDD" id="cd00683">
    <property type="entry name" value="Trans_IPPS_HH"/>
    <property type="match status" value="1"/>
</dbReference>
<keyword evidence="3" id="KW-1185">Reference proteome</keyword>
<dbReference type="GO" id="GO:0051996">
    <property type="term" value="F:squalene synthase [NAD(P)H] activity"/>
    <property type="evidence" value="ECO:0007669"/>
    <property type="project" value="InterPro"/>
</dbReference>
<dbReference type="SFLD" id="SFLDG01212">
    <property type="entry name" value="Phytoene_synthase_like"/>
    <property type="match status" value="1"/>
</dbReference>
<dbReference type="InterPro" id="IPR002060">
    <property type="entry name" value="Squ/phyt_synthse"/>
</dbReference>
<evidence type="ECO:0000313" key="3">
    <source>
        <dbReference type="Proteomes" id="UP000321857"/>
    </source>
</evidence>
<dbReference type="GO" id="GO:0004311">
    <property type="term" value="F:geranylgeranyl diphosphate synthase activity"/>
    <property type="evidence" value="ECO:0007669"/>
    <property type="project" value="InterPro"/>
</dbReference>
<dbReference type="InterPro" id="IPR044843">
    <property type="entry name" value="Trans_IPPS_bact-type"/>
</dbReference>
<dbReference type="GO" id="GO:0016117">
    <property type="term" value="P:carotenoid biosynthetic process"/>
    <property type="evidence" value="ECO:0007669"/>
    <property type="project" value="UniProtKB-ARBA"/>
</dbReference>
<dbReference type="InterPro" id="IPR033904">
    <property type="entry name" value="Trans_IPPS_HH"/>
</dbReference>
<dbReference type="RefSeq" id="WP_147493173.1">
    <property type="nucleotide sequence ID" value="NZ_CP041659.1"/>
</dbReference>
<dbReference type="PROSITE" id="PS01045">
    <property type="entry name" value="SQUALEN_PHYTOEN_SYN_2"/>
    <property type="match status" value="1"/>
</dbReference>
<dbReference type="EMBL" id="CP041659">
    <property type="protein sequence ID" value="QDP18711.1"/>
    <property type="molecule type" value="Genomic_DNA"/>
</dbReference>
<organism evidence="2 3">
    <name type="scientific">Sphingomonas xanthus</name>
    <dbReference type="NCBI Taxonomy" id="2594473"/>
    <lineage>
        <taxon>Bacteria</taxon>
        <taxon>Pseudomonadati</taxon>
        <taxon>Pseudomonadota</taxon>
        <taxon>Alphaproteobacteria</taxon>
        <taxon>Sphingomonadales</taxon>
        <taxon>Sphingomonadaceae</taxon>
        <taxon>Sphingomonas</taxon>
    </lineage>
</organism>
<name>A0A516IP74_9SPHN</name>
<dbReference type="InterPro" id="IPR019845">
    <property type="entry name" value="Squalene/phytoene_synthase_CS"/>
</dbReference>
<dbReference type="SFLD" id="SFLDS00005">
    <property type="entry name" value="Isoprenoid_Synthase_Type_I"/>
    <property type="match status" value="1"/>
</dbReference>